<dbReference type="AlphaFoldDB" id="A0A1S2VB23"/>
<dbReference type="Proteomes" id="UP000181790">
    <property type="component" value="Unassembled WGS sequence"/>
</dbReference>
<name>A0A1S2VB23_9BACT</name>
<keyword evidence="2" id="KW-1185">Reference proteome</keyword>
<organism evidence="1 2">
    <name type="scientific">Arsenicibacter rosenii</name>
    <dbReference type="NCBI Taxonomy" id="1750698"/>
    <lineage>
        <taxon>Bacteria</taxon>
        <taxon>Pseudomonadati</taxon>
        <taxon>Bacteroidota</taxon>
        <taxon>Cytophagia</taxon>
        <taxon>Cytophagales</taxon>
        <taxon>Spirosomataceae</taxon>
        <taxon>Arsenicibacter</taxon>
    </lineage>
</organism>
<reference evidence="1 2" key="1">
    <citation type="submission" date="2016-10" db="EMBL/GenBank/DDBJ databases">
        <title>Arsenicibacter rosenii gen. nov., sp. nov., an efficient arsenic-methylating bacterium isolated from an arsenic-contaminated paddy soil.</title>
        <authorList>
            <person name="Huang K."/>
        </authorList>
    </citation>
    <scope>NUCLEOTIDE SEQUENCE [LARGE SCALE GENOMIC DNA]</scope>
    <source>
        <strain evidence="1 2">SM-1</strain>
    </source>
</reference>
<sequence length="156" mass="17711">MFRIQTNAEQVLLELMEDVRRVETNMYSHLREAALDATVLVAHRVQQQGKNAEGSRMRTRSVLKNGAYSQGHAKRRSERGRQTEHVDLTLEGDLMRNWGPVDVTDTSATVGFTDNRQADKAEYLEAYYGPIFELSNDEQEQVAGGLEDNILKDLKV</sequence>
<proteinExistence type="predicted"/>
<dbReference type="RefSeq" id="WP_071506516.1">
    <property type="nucleotide sequence ID" value="NZ_MORL01000033.1"/>
</dbReference>
<gene>
    <name evidence="1" type="ORF">BLX24_27835</name>
</gene>
<evidence type="ECO:0000313" key="1">
    <source>
        <dbReference type="EMBL" id="OIN55869.1"/>
    </source>
</evidence>
<dbReference type="OrthoDB" id="963595at2"/>
<evidence type="ECO:0008006" key="3">
    <source>
        <dbReference type="Google" id="ProtNLM"/>
    </source>
</evidence>
<accession>A0A1S2VB23</accession>
<protein>
    <recommendedName>
        <fullName evidence="3">Phage morphogenesis protein</fullName>
    </recommendedName>
</protein>
<evidence type="ECO:0000313" key="2">
    <source>
        <dbReference type="Proteomes" id="UP000181790"/>
    </source>
</evidence>
<comment type="caution">
    <text evidence="1">The sequence shown here is derived from an EMBL/GenBank/DDBJ whole genome shotgun (WGS) entry which is preliminary data.</text>
</comment>
<dbReference type="EMBL" id="MORL01000033">
    <property type="protein sequence ID" value="OIN55869.1"/>
    <property type="molecule type" value="Genomic_DNA"/>
</dbReference>